<comment type="caution">
    <text evidence="5">The sequence shown here is derived from an EMBL/GenBank/DDBJ whole genome shotgun (WGS) entry which is preliminary data.</text>
</comment>
<dbReference type="PROSITE" id="PS50995">
    <property type="entry name" value="HTH_MARR_2"/>
    <property type="match status" value="1"/>
</dbReference>
<dbReference type="InterPro" id="IPR000835">
    <property type="entry name" value="HTH_MarR-typ"/>
</dbReference>
<dbReference type="PRINTS" id="PR00598">
    <property type="entry name" value="HTHMARR"/>
</dbReference>
<protein>
    <submittedName>
        <fullName evidence="5">MarR family transcriptional regulator</fullName>
    </submittedName>
</protein>
<gene>
    <name evidence="5" type="ORF">MFLO_05360</name>
</gene>
<name>A0ABP3B139_9LIST</name>
<organism evidence="5 6">
    <name type="scientific">Listeria floridensis FSL S10-1187</name>
    <dbReference type="NCBI Taxonomy" id="1265817"/>
    <lineage>
        <taxon>Bacteria</taxon>
        <taxon>Bacillati</taxon>
        <taxon>Bacillota</taxon>
        <taxon>Bacilli</taxon>
        <taxon>Bacillales</taxon>
        <taxon>Listeriaceae</taxon>
        <taxon>Listeria</taxon>
    </lineage>
</organism>
<reference evidence="5 6" key="1">
    <citation type="journal article" date="2014" name="Int. J. Syst. Evol. Microbiol.">
        <title>Listeria floridensis sp. nov., Listeria aquatica sp. nov., Listeria cornellensis sp. nov., Listeria riparia sp. nov. and Listeria grandensis sp. nov., from agricultural and natural environments.</title>
        <authorList>
            <person name="den Bakker H.C."/>
            <person name="Warchocki S."/>
            <person name="Wright E.M."/>
            <person name="Allred A.F."/>
            <person name="Ahlstrom C."/>
            <person name="Manuel C.S."/>
            <person name="Stasiewicz M.J."/>
            <person name="Burrell A."/>
            <person name="Roof S."/>
            <person name="Strawn L."/>
            <person name="Fortes E.D."/>
            <person name="Nightingale K.K."/>
            <person name="Kephart D."/>
            <person name="Wiedmann M."/>
        </authorList>
    </citation>
    <scope>NUCLEOTIDE SEQUENCE [LARGE SCALE GENOMIC DNA]</scope>
    <source>
        <strain evidence="5 6">FSL S10-1187</strain>
    </source>
</reference>
<keyword evidence="1" id="KW-0805">Transcription regulation</keyword>
<accession>A0ABP3B139</accession>
<dbReference type="SMART" id="SM00347">
    <property type="entry name" value="HTH_MARR"/>
    <property type="match status" value="1"/>
</dbReference>
<evidence type="ECO:0000256" key="3">
    <source>
        <dbReference type="ARBA" id="ARBA00023163"/>
    </source>
</evidence>
<dbReference type="InterPro" id="IPR036388">
    <property type="entry name" value="WH-like_DNA-bd_sf"/>
</dbReference>
<evidence type="ECO:0000313" key="5">
    <source>
        <dbReference type="EMBL" id="EUJ33013.1"/>
    </source>
</evidence>
<feature type="domain" description="HTH marR-type" evidence="4">
    <location>
        <begin position="1"/>
        <end position="134"/>
    </location>
</feature>
<dbReference type="SUPFAM" id="SSF46785">
    <property type="entry name" value="Winged helix' DNA-binding domain"/>
    <property type="match status" value="1"/>
</dbReference>
<keyword evidence="3" id="KW-0804">Transcription</keyword>
<evidence type="ECO:0000259" key="4">
    <source>
        <dbReference type="PROSITE" id="PS50995"/>
    </source>
</evidence>
<dbReference type="Gene3D" id="1.10.10.10">
    <property type="entry name" value="Winged helix-like DNA-binding domain superfamily/Winged helix DNA-binding domain"/>
    <property type="match status" value="1"/>
</dbReference>
<dbReference type="InterPro" id="IPR036390">
    <property type="entry name" value="WH_DNA-bd_sf"/>
</dbReference>
<evidence type="ECO:0000256" key="2">
    <source>
        <dbReference type="ARBA" id="ARBA00023125"/>
    </source>
</evidence>
<dbReference type="PANTHER" id="PTHR42756">
    <property type="entry name" value="TRANSCRIPTIONAL REGULATOR, MARR"/>
    <property type="match status" value="1"/>
</dbReference>
<dbReference type="Proteomes" id="UP000019249">
    <property type="component" value="Unassembled WGS sequence"/>
</dbReference>
<proteinExistence type="predicted"/>
<dbReference type="EMBL" id="AODF01000008">
    <property type="protein sequence ID" value="EUJ33013.1"/>
    <property type="molecule type" value="Genomic_DNA"/>
</dbReference>
<sequence length="136" mass="15567">MENYLEIETAVKRVLSSFRHDLAGVLDGRLSVGEYRVLSLIESGITKTSDLAKKLDVSASHITSLTDALVAMNYITRQRSETDRRIIQLSLTKEAKLFVQKSNKEKRELMIKRFSVFSESEQAEFKRLLKKLSDDI</sequence>
<dbReference type="RefSeq" id="WP_036096741.1">
    <property type="nucleotide sequence ID" value="NZ_AODF01000008.1"/>
</dbReference>
<evidence type="ECO:0000313" key="6">
    <source>
        <dbReference type="Proteomes" id="UP000019249"/>
    </source>
</evidence>
<evidence type="ECO:0000256" key="1">
    <source>
        <dbReference type="ARBA" id="ARBA00023015"/>
    </source>
</evidence>
<keyword evidence="6" id="KW-1185">Reference proteome</keyword>
<dbReference type="Pfam" id="PF01047">
    <property type="entry name" value="MarR"/>
    <property type="match status" value="1"/>
</dbReference>
<dbReference type="PANTHER" id="PTHR42756:SF1">
    <property type="entry name" value="TRANSCRIPTIONAL REPRESSOR OF EMRAB OPERON"/>
    <property type="match status" value="1"/>
</dbReference>
<keyword evidence="2" id="KW-0238">DNA-binding</keyword>